<dbReference type="AlphaFoldDB" id="T1GSF2"/>
<dbReference type="EMBL" id="CAQQ02048984">
    <property type="status" value="NOT_ANNOTATED_CDS"/>
    <property type="molecule type" value="Genomic_DNA"/>
</dbReference>
<name>T1GSF2_MEGSC</name>
<dbReference type="Proteomes" id="UP000015102">
    <property type="component" value="Unassembled WGS sequence"/>
</dbReference>
<dbReference type="EMBL" id="CAQQ02048982">
    <property type="status" value="NOT_ANNOTATED_CDS"/>
    <property type="molecule type" value="Genomic_DNA"/>
</dbReference>
<keyword evidence="3" id="KW-1185">Reference proteome</keyword>
<evidence type="ECO:0000313" key="2">
    <source>
        <dbReference type="EnsemblMetazoa" id="MESCA006607-PA"/>
    </source>
</evidence>
<evidence type="ECO:0000313" key="3">
    <source>
        <dbReference type="Proteomes" id="UP000015102"/>
    </source>
</evidence>
<evidence type="ECO:0000256" key="1">
    <source>
        <dbReference type="SAM" id="MobiDB-lite"/>
    </source>
</evidence>
<feature type="region of interest" description="Disordered" evidence="1">
    <location>
        <begin position="1"/>
        <end position="25"/>
    </location>
</feature>
<proteinExistence type="predicted"/>
<organism evidence="2 3">
    <name type="scientific">Megaselia scalaris</name>
    <name type="common">Humpbacked fly</name>
    <name type="synonym">Phora scalaris</name>
    <dbReference type="NCBI Taxonomy" id="36166"/>
    <lineage>
        <taxon>Eukaryota</taxon>
        <taxon>Metazoa</taxon>
        <taxon>Ecdysozoa</taxon>
        <taxon>Arthropoda</taxon>
        <taxon>Hexapoda</taxon>
        <taxon>Insecta</taxon>
        <taxon>Pterygota</taxon>
        <taxon>Neoptera</taxon>
        <taxon>Endopterygota</taxon>
        <taxon>Diptera</taxon>
        <taxon>Brachycera</taxon>
        <taxon>Muscomorpha</taxon>
        <taxon>Platypezoidea</taxon>
        <taxon>Phoridae</taxon>
        <taxon>Megaseliini</taxon>
        <taxon>Megaselia</taxon>
    </lineage>
</organism>
<feature type="compositionally biased region" description="Basic and acidic residues" evidence="1">
    <location>
        <begin position="1"/>
        <end position="21"/>
    </location>
</feature>
<accession>T1GSF2</accession>
<dbReference type="EnsemblMetazoa" id="MESCA006607-RA">
    <property type="protein sequence ID" value="MESCA006607-PA"/>
    <property type="gene ID" value="MESCA006607"/>
</dbReference>
<reference evidence="3" key="1">
    <citation type="submission" date="2013-02" db="EMBL/GenBank/DDBJ databases">
        <authorList>
            <person name="Hughes D."/>
        </authorList>
    </citation>
    <scope>NUCLEOTIDE SEQUENCE</scope>
    <source>
        <strain>Durham</strain>
        <strain evidence="3">NC isolate 2 -- Noor lab</strain>
    </source>
</reference>
<sequence>MKLDRNCGSVSEDRDSRKTRGGEGVPAKLLKGAGDTFNNVFHCLLSNILISERMLEEWNFQDCKGLSTRQLAIMQLFQYPPGNYHESVHLSVVKHDQQDKIHKARYWVMRTTPMS</sequence>
<dbReference type="EMBL" id="CAQQ02048983">
    <property type="status" value="NOT_ANNOTATED_CDS"/>
    <property type="molecule type" value="Genomic_DNA"/>
</dbReference>
<reference evidence="2" key="2">
    <citation type="submission" date="2015-06" db="UniProtKB">
        <authorList>
            <consortium name="EnsemblMetazoa"/>
        </authorList>
    </citation>
    <scope>IDENTIFICATION</scope>
</reference>
<protein>
    <submittedName>
        <fullName evidence="2">Uncharacterized protein</fullName>
    </submittedName>
</protein>
<dbReference type="HOGENOM" id="CLU_2111632_0_0_1"/>